<dbReference type="EMBL" id="BAABUJ010000005">
    <property type="protein sequence ID" value="GAA5796123.1"/>
    <property type="molecule type" value="Genomic_DNA"/>
</dbReference>
<evidence type="ECO:0000313" key="1">
    <source>
        <dbReference type="EMBL" id="GAA5796123.1"/>
    </source>
</evidence>
<protein>
    <submittedName>
        <fullName evidence="1">Uncharacterized protein</fullName>
    </submittedName>
</protein>
<proteinExistence type="predicted"/>
<dbReference type="InterPro" id="IPR041404">
    <property type="entry name" value="DUF5588"/>
</dbReference>
<organism evidence="1 2">
    <name type="scientific">Helicostylum pulchrum</name>
    <dbReference type="NCBI Taxonomy" id="562976"/>
    <lineage>
        <taxon>Eukaryota</taxon>
        <taxon>Fungi</taxon>
        <taxon>Fungi incertae sedis</taxon>
        <taxon>Mucoromycota</taxon>
        <taxon>Mucoromycotina</taxon>
        <taxon>Mucoromycetes</taxon>
        <taxon>Mucorales</taxon>
        <taxon>Mucorineae</taxon>
        <taxon>Mucoraceae</taxon>
        <taxon>Helicostylum</taxon>
    </lineage>
</organism>
<gene>
    <name evidence="1" type="ORF">HPULCUR_001492</name>
</gene>
<dbReference type="PANTHER" id="PTHR31919">
    <property type="entry name" value="ZINC FINGERS AND HOMEOBOXES PROTEIN 1, ISOFORM 2"/>
    <property type="match status" value="1"/>
</dbReference>
<evidence type="ECO:0000313" key="2">
    <source>
        <dbReference type="Proteomes" id="UP001476247"/>
    </source>
</evidence>
<dbReference type="PANTHER" id="PTHR31919:SF1">
    <property type="entry name" value="ZINC FINGERS AND HOMEOBOXES PROTEIN 1, ISOFORM 2"/>
    <property type="match status" value="1"/>
</dbReference>
<comment type="caution">
    <text evidence="1">The sequence shown here is derived from an EMBL/GenBank/DDBJ whole genome shotgun (WGS) entry which is preliminary data.</text>
</comment>
<dbReference type="Proteomes" id="UP001476247">
    <property type="component" value="Unassembled WGS sequence"/>
</dbReference>
<sequence>MSDQEDGLFGFNFDDDVFVTKEEREQVKVEKIEYEAKVETDGWFLDTEKSLDEIMLEQHGPNQIKSVIDYHYLHKRYDEALTAALGFLRVATTNKDCKVTGTKEISEIAMHCAAKVNRLDILKELLNNKSHTQDTGLFLVRMKFFPLVGQYTEAMNACVTYHKERKLDYRVWYHMADIFMKSAARDSGEYKNEMRYHLANLSMVRAIHIFTISRWNTRIDFVKRRFETELKVLQDRLECTRRGNADRFVDWMTQDHAGKEESGLDEFSWEDIEWIFSDWVLRQDIDLLDDDVKAVKDM</sequence>
<reference evidence="1 2" key="1">
    <citation type="submission" date="2024-04" db="EMBL/GenBank/DDBJ databases">
        <title>genome sequences of Mucor flavus KT1a and Helicostylum pulchrum KT1b strains isolation_sourced from the surface of a dry-aged beef.</title>
        <authorList>
            <person name="Toyotome T."/>
            <person name="Hosono M."/>
            <person name="Torimaru M."/>
            <person name="Fukuda K."/>
            <person name="Mikami N."/>
        </authorList>
    </citation>
    <scope>NUCLEOTIDE SEQUENCE [LARGE SCALE GENOMIC DNA]</scope>
    <source>
        <strain evidence="1 2">KT1b</strain>
    </source>
</reference>
<name>A0ABP9XMV7_9FUNG</name>
<keyword evidence="2" id="KW-1185">Reference proteome</keyword>
<accession>A0ABP9XMV7</accession>